<dbReference type="Proteomes" id="UP000754563">
    <property type="component" value="Unassembled WGS sequence"/>
</dbReference>
<dbReference type="SUPFAM" id="SSF56300">
    <property type="entry name" value="Metallo-dependent phosphatases"/>
    <property type="match status" value="1"/>
</dbReference>
<dbReference type="InterPro" id="IPR039331">
    <property type="entry name" value="PAPs-like"/>
</dbReference>
<evidence type="ECO:0000313" key="5">
    <source>
        <dbReference type="Proteomes" id="UP000754563"/>
    </source>
</evidence>
<reference evidence="4" key="2">
    <citation type="journal article" date="2021" name="Microbiome">
        <title>Successional dynamics and alternative stable states in a saline activated sludge microbial community over 9 years.</title>
        <authorList>
            <person name="Wang Y."/>
            <person name="Ye J."/>
            <person name="Ju F."/>
            <person name="Liu L."/>
            <person name="Boyd J.A."/>
            <person name="Deng Y."/>
            <person name="Parks D.H."/>
            <person name="Jiang X."/>
            <person name="Yin X."/>
            <person name="Woodcroft B.J."/>
            <person name="Tyson G.W."/>
            <person name="Hugenholtz P."/>
            <person name="Polz M.F."/>
            <person name="Zhang T."/>
        </authorList>
    </citation>
    <scope>NUCLEOTIDE SEQUENCE</scope>
    <source>
        <strain evidence="4">HKST-UBA11</strain>
    </source>
</reference>
<evidence type="ECO:0000256" key="2">
    <source>
        <dbReference type="SAM" id="MobiDB-lite"/>
    </source>
</evidence>
<keyword evidence="1" id="KW-0732">Signal</keyword>
<protein>
    <submittedName>
        <fullName evidence="4">S-layer homology domain-containing protein</fullName>
    </submittedName>
</protein>
<comment type="caution">
    <text evidence="4">The sequence shown here is derived from an EMBL/GenBank/DDBJ whole genome shotgun (WGS) entry which is preliminary data.</text>
</comment>
<organism evidence="4 5">
    <name type="scientific">Candidatus Dojkabacteria bacterium</name>
    <dbReference type="NCBI Taxonomy" id="2099670"/>
    <lineage>
        <taxon>Bacteria</taxon>
        <taxon>Candidatus Dojkabacteria</taxon>
    </lineage>
</organism>
<dbReference type="Pfam" id="PF00149">
    <property type="entry name" value="Metallophos"/>
    <property type="match status" value="1"/>
</dbReference>
<dbReference type="Pfam" id="PF00395">
    <property type="entry name" value="SLH"/>
    <property type="match status" value="3"/>
</dbReference>
<feature type="domain" description="SLH" evidence="3">
    <location>
        <begin position="96"/>
        <end position="155"/>
    </location>
</feature>
<dbReference type="PANTHER" id="PTHR22953">
    <property type="entry name" value="ACID PHOSPHATASE RELATED"/>
    <property type="match status" value="1"/>
</dbReference>
<dbReference type="GO" id="GO:0003993">
    <property type="term" value="F:acid phosphatase activity"/>
    <property type="evidence" value="ECO:0007669"/>
    <property type="project" value="InterPro"/>
</dbReference>
<proteinExistence type="predicted"/>
<dbReference type="InterPro" id="IPR001119">
    <property type="entry name" value="SLH_dom"/>
</dbReference>
<dbReference type="InterPro" id="IPR004843">
    <property type="entry name" value="Calcineurin-like_PHP"/>
</dbReference>
<evidence type="ECO:0000313" key="4">
    <source>
        <dbReference type="EMBL" id="MCA9385105.1"/>
    </source>
</evidence>
<feature type="compositionally biased region" description="Low complexity" evidence="2">
    <location>
        <begin position="233"/>
        <end position="283"/>
    </location>
</feature>
<evidence type="ECO:0000256" key="1">
    <source>
        <dbReference type="ARBA" id="ARBA00022729"/>
    </source>
</evidence>
<feature type="compositionally biased region" description="Gly residues" evidence="2">
    <location>
        <begin position="218"/>
        <end position="227"/>
    </location>
</feature>
<dbReference type="PANTHER" id="PTHR22953:SF153">
    <property type="entry name" value="PURPLE ACID PHOSPHATASE"/>
    <property type="match status" value="1"/>
</dbReference>
<dbReference type="PROSITE" id="PS51272">
    <property type="entry name" value="SLH"/>
    <property type="match status" value="3"/>
</dbReference>
<dbReference type="EMBL" id="JAGQLH010000003">
    <property type="protein sequence ID" value="MCA9385105.1"/>
    <property type="molecule type" value="Genomic_DNA"/>
</dbReference>
<sequence length="592" mass="63773">MSNFLFNKKILAITAIFFTVLLTFGFSIKASQPQYFADVNQDHSLAPYISEAAELGIASGYSNSTFLPDTPVTRGEYAKMIVNSAELIENHFCSQFKDVPDDHSLGEYIETLRCYGIVSGYEDGTFKPDEPITRSEAVKISVNTARVSTSGDEFNQVSSAVPFSDIYLYDPFYDYVYTAYANGIINGNPDGTFGGNETITRGQSSKVAVELSRRVRPPGGGGSGGGRTPTPTPTSTTTPTPSPTGTITTTPTPTSTNTPTPTPTATNTLTPTPTVTSTLTPTPTATPTPSGTPTPIPTPSTNERVVLALGDIVCAPGEPVTDSTCVHQNLADLAIGDNAVVTPHAFLGLGDLQYDDGTYAEFMGTGGYNDTWGPLKSISFPVPGNHEYRDQSNPPGYFQYWQGHMAGNEQSPWYDFILGKWHVIALDSNCSVSSVGGCNPGSEQFEWLKTTLENEDPNQCTLAFMHHPRMTSGAQHRGNQSVAAMFELLNTYETDIVLAGHSHNYERFNKVNGSLSPDQENGIRLFVSGAGGANKDGFGTTDPNSAARTTSYGLLKLTLKEFSYDWEFLKDPADPSDPNFTDIGSESCNFTN</sequence>
<feature type="compositionally biased region" description="Pro residues" evidence="2">
    <location>
        <begin position="284"/>
        <end position="298"/>
    </location>
</feature>
<name>A0A955RJV4_9BACT</name>
<feature type="region of interest" description="Disordered" evidence="2">
    <location>
        <begin position="214"/>
        <end position="301"/>
    </location>
</feature>
<gene>
    <name evidence="4" type="ORF">KC717_00490</name>
</gene>
<dbReference type="AlphaFoldDB" id="A0A955RJV4"/>
<evidence type="ECO:0000259" key="3">
    <source>
        <dbReference type="PROSITE" id="PS51272"/>
    </source>
</evidence>
<feature type="domain" description="SLH" evidence="3">
    <location>
        <begin position="159"/>
        <end position="222"/>
    </location>
</feature>
<reference evidence="4" key="1">
    <citation type="submission" date="2020-04" db="EMBL/GenBank/DDBJ databases">
        <authorList>
            <person name="Zhang T."/>
        </authorList>
    </citation>
    <scope>NUCLEOTIDE SEQUENCE</scope>
    <source>
        <strain evidence="4">HKST-UBA11</strain>
    </source>
</reference>
<feature type="domain" description="SLH" evidence="3">
    <location>
        <begin position="32"/>
        <end position="95"/>
    </location>
</feature>
<dbReference type="Gene3D" id="3.60.21.10">
    <property type="match status" value="1"/>
</dbReference>
<dbReference type="InterPro" id="IPR029052">
    <property type="entry name" value="Metallo-depent_PP-like"/>
</dbReference>
<accession>A0A955RJV4</accession>